<dbReference type="Pfam" id="PF00881">
    <property type="entry name" value="Nitroreductase"/>
    <property type="match status" value="1"/>
</dbReference>
<reference evidence="8" key="1">
    <citation type="submission" date="2018-05" db="EMBL/GenBank/DDBJ databases">
        <authorList>
            <person name="Li X."/>
        </authorList>
    </citation>
    <scope>NUCLEOTIDE SEQUENCE [LARGE SCALE GENOMIC DNA]</scope>
    <source>
        <strain evidence="8">HKS-05</strain>
    </source>
</reference>
<sequence length="220" mass="24453">MNVSEAVAARVSVRAFRPDPVPGAVVRGILEAAAKAPSGGNLQPWRVYALAGEPLAAFKAVVATNPFGETPEYDVYPPNLWEPFRTRRFQNGEDLYATLGIPREDKPARLRQLAKNGAFFGAPVGMFFCLDRKLEPPQWADLGMYMQNVMLLAVERGLDTCPQEYWARYPQTVATFLGLPDDHMLFAGMAMGYRDPDAPINALKASRDPFELWGELRGFD</sequence>
<evidence type="ECO:0000256" key="1">
    <source>
        <dbReference type="ARBA" id="ARBA00001917"/>
    </source>
</evidence>
<comment type="cofactor">
    <cofactor evidence="1">
        <name>FMN</name>
        <dbReference type="ChEBI" id="CHEBI:58210"/>
    </cofactor>
</comment>
<dbReference type="InterPro" id="IPR029479">
    <property type="entry name" value="Nitroreductase"/>
</dbReference>
<dbReference type="RefSeq" id="WP_111457050.1">
    <property type="nucleotide sequence ID" value="NZ_QFYP01000001.1"/>
</dbReference>
<dbReference type="InterPro" id="IPR000415">
    <property type="entry name" value="Nitroreductase-like"/>
</dbReference>
<evidence type="ECO:0000256" key="3">
    <source>
        <dbReference type="ARBA" id="ARBA00022630"/>
    </source>
</evidence>
<evidence type="ECO:0000256" key="5">
    <source>
        <dbReference type="ARBA" id="ARBA00023002"/>
    </source>
</evidence>
<gene>
    <name evidence="7" type="ORF">DJ021_08045</name>
</gene>
<proteinExistence type="inferred from homology"/>
<dbReference type="AlphaFoldDB" id="A0A328AYT6"/>
<keyword evidence="3" id="KW-0285">Flavoprotein</keyword>
<evidence type="ECO:0000313" key="8">
    <source>
        <dbReference type="Proteomes" id="UP000249842"/>
    </source>
</evidence>
<organism evidence="7 8">
    <name type="scientific">Phenylobacterium hankyongense</name>
    <dbReference type="NCBI Taxonomy" id="1813876"/>
    <lineage>
        <taxon>Bacteria</taxon>
        <taxon>Pseudomonadati</taxon>
        <taxon>Pseudomonadota</taxon>
        <taxon>Alphaproteobacteria</taxon>
        <taxon>Caulobacterales</taxon>
        <taxon>Caulobacteraceae</taxon>
        <taxon>Phenylobacterium</taxon>
    </lineage>
</organism>
<comment type="similarity">
    <text evidence="2">Belongs to the nitroreductase family.</text>
</comment>
<evidence type="ECO:0000313" key="7">
    <source>
        <dbReference type="EMBL" id="RAK59757.1"/>
    </source>
</evidence>
<dbReference type="OrthoDB" id="9802510at2"/>
<protein>
    <submittedName>
        <fullName evidence="7">Nitroreductase</fullName>
    </submittedName>
</protein>
<keyword evidence="8" id="KW-1185">Reference proteome</keyword>
<dbReference type="Proteomes" id="UP000249842">
    <property type="component" value="Unassembled WGS sequence"/>
</dbReference>
<keyword evidence="5" id="KW-0560">Oxidoreductase</keyword>
<keyword evidence="4" id="KW-0288">FMN</keyword>
<dbReference type="PANTHER" id="PTHR43673">
    <property type="entry name" value="NAD(P)H NITROREDUCTASE YDGI-RELATED"/>
    <property type="match status" value="1"/>
</dbReference>
<accession>A0A328AYT6</accession>
<dbReference type="CDD" id="cd02136">
    <property type="entry name" value="PnbA_NfnB-like"/>
    <property type="match status" value="1"/>
</dbReference>
<dbReference type="GO" id="GO:0016491">
    <property type="term" value="F:oxidoreductase activity"/>
    <property type="evidence" value="ECO:0007669"/>
    <property type="project" value="UniProtKB-KW"/>
</dbReference>
<dbReference type="SUPFAM" id="SSF55469">
    <property type="entry name" value="FMN-dependent nitroreductase-like"/>
    <property type="match status" value="1"/>
</dbReference>
<dbReference type="PANTHER" id="PTHR43673:SF2">
    <property type="entry name" value="NITROREDUCTASE"/>
    <property type="match status" value="1"/>
</dbReference>
<comment type="caution">
    <text evidence="7">The sequence shown here is derived from an EMBL/GenBank/DDBJ whole genome shotgun (WGS) entry which is preliminary data.</text>
</comment>
<evidence type="ECO:0000256" key="2">
    <source>
        <dbReference type="ARBA" id="ARBA00007118"/>
    </source>
</evidence>
<name>A0A328AYT6_9CAUL</name>
<evidence type="ECO:0000256" key="4">
    <source>
        <dbReference type="ARBA" id="ARBA00022643"/>
    </source>
</evidence>
<dbReference type="EMBL" id="QFYP01000001">
    <property type="protein sequence ID" value="RAK59757.1"/>
    <property type="molecule type" value="Genomic_DNA"/>
</dbReference>
<feature type="domain" description="Nitroreductase" evidence="6">
    <location>
        <begin position="8"/>
        <end position="193"/>
    </location>
</feature>
<dbReference type="Gene3D" id="3.40.109.10">
    <property type="entry name" value="NADH Oxidase"/>
    <property type="match status" value="1"/>
</dbReference>
<evidence type="ECO:0000259" key="6">
    <source>
        <dbReference type="Pfam" id="PF00881"/>
    </source>
</evidence>